<proteinExistence type="predicted"/>
<keyword evidence="3" id="KW-1185">Reference proteome</keyword>
<reference evidence="2 3" key="1">
    <citation type="submission" date="2016-10" db="EMBL/GenBank/DDBJ databases">
        <authorList>
            <person name="de Groot N.N."/>
        </authorList>
    </citation>
    <scope>NUCLEOTIDE SEQUENCE [LARGE SCALE GENOMIC DNA]</scope>
    <source>
        <strain evidence="2 3">DSM 43941</strain>
    </source>
</reference>
<dbReference type="STRING" id="113562.SAMN04489716_2625"/>
<name>A0A1H1XXB3_9ACTN</name>
<evidence type="ECO:0000313" key="3">
    <source>
        <dbReference type="Proteomes" id="UP000198688"/>
    </source>
</evidence>
<organism evidence="2 3">
    <name type="scientific">Actinoplanes derwentensis</name>
    <dbReference type="NCBI Taxonomy" id="113562"/>
    <lineage>
        <taxon>Bacteria</taxon>
        <taxon>Bacillati</taxon>
        <taxon>Actinomycetota</taxon>
        <taxon>Actinomycetes</taxon>
        <taxon>Micromonosporales</taxon>
        <taxon>Micromonosporaceae</taxon>
        <taxon>Actinoplanes</taxon>
    </lineage>
</organism>
<accession>A0A1H1XXB3</accession>
<dbReference type="InterPro" id="IPR012495">
    <property type="entry name" value="TadE-like_dom"/>
</dbReference>
<dbReference type="AlphaFoldDB" id="A0A1H1XXB3"/>
<dbReference type="Pfam" id="PF07811">
    <property type="entry name" value="TadE"/>
    <property type="match status" value="1"/>
</dbReference>
<protein>
    <submittedName>
        <fullName evidence="2">TadE-like protein</fullName>
    </submittedName>
</protein>
<dbReference type="RefSeq" id="WP_092544622.1">
    <property type="nucleotide sequence ID" value="NZ_BOMJ01000114.1"/>
</dbReference>
<evidence type="ECO:0000259" key="1">
    <source>
        <dbReference type="Pfam" id="PF07811"/>
    </source>
</evidence>
<feature type="domain" description="TadE-like" evidence="1">
    <location>
        <begin position="13"/>
        <end position="54"/>
    </location>
</feature>
<dbReference type="EMBL" id="LT629758">
    <property type="protein sequence ID" value="SDT13880.1"/>
    <property type="molecule type" value="Genomic_DNA"/>
</dbReference>
<evidence type="ECO:0000313" key="2">
    <source>
        <dbReference type="EMBL" id="SDT13880.1"/>
    </source>
</evidence>
<dbReference type="Proteomes" id="UP000198688">
    <property type="component" value="Chromosome I"/>
</dbReference>
<sequence>MTTTAPRRRRDRGAASVELVLATPLLGLLLMAAVQFALWQHASHMAQAAANEGVQIARAYGSSAAAGRSDTEALLADLSGGVLSGTSVSASRSATTATITITGRAEAVIPGLSFPIKVTVTAPVERIPANPATPA</sequence>
<gene>
    <name evidence="2" type="ORF">SAMN04489716_2625</name>
</gene>